<dbReference type="InterPro" id="IPR029058">
    <property type="entry name" value="AB_hydrolase_fold"/>
</dbReference>
<proteinExistence type="inferred from homology"/>
<protein>
    <recommendedName>
        <fullName evidence="3">Alpha/beta hydrolase fold-3 domain-containing protein</fullName>
    </recommendedName>
</protein>
<accession>A0ABD3BHB8</accession>
<dbReference type="InterPro" id="IPR013094">
    <property type="entry name" value="AB_hydrolase_3"/>
</dbReference>
<evidence type="ECO:0000313" key="4">
    <source>
        <dbReference type="EMBL" id="KAL3616594.1"/>
    </source>
</evidence>
<dbReference type="InterPro" id="IPR050466">
    <property type="entry name" value="Carboxylest/Gibb_receptor"/>
</dbReference>
<feature type="chain" id="PRO_5044865641" description="Alpha/beta hydrolase fold-3 domain-containing protein" evidence="2">
    <location>
        <begin position="25"/>
        <end position="364"/>
    </location>
</feature>
<evidence type="ECO:0000256" key="1">
    <source>
        <dbReference type="ARBA" id="ARBA00010515"/>
    </source>
</evidence>
<evidence type="ECO:0000256" key="2">
    <source>
        <dbReference type="SAM" id="SignalP"/>
    </source>
</evidence>
<dbReference type="PANTHER" id="PTHR23024:SF113">
    <property type="entry name" value="CARBOXYLESTERASE 8-RELATED"/>
    <property type="match status" value="1"/>
</dbReference>
<dbReference type="SUPFAM" id="SSF53474">
    <property type="entry name" value="alpha/beta-Hydrolases"/>
    <property type="match status" value="1"/>
</dbReference>
<evidence type="ECO:0000313" key="5">
    <source>
        <dbReference type="Proteomes" id="UP001632038"/>
    </source>
</evidence>
<organism evidence="4 5">
    <name type="scientific">Castilleja foliolosa</name>
    <dbReference type="NCBI Taxonomy" id="1961234"/>
    <lineage>
        <taxon>Eukaryota</taxon>
        <taxon>Viridiplantae</taxon>
        <taxon>Streptophyta</taxon>
        <taxon>Embryophyta</taxon>
        <taxon>Tracheophyta</taxon>
        <taxon>Spermatophyta</taxon>
        <taxon>Magnoliopsida</taxon>
        <taxon>eudicotyledons</taxon>
        <taxon>Gunneridae</taxon>
        <taxon>Pentapetalae</taxon>
        <taxon>asterids</taxon>
        <taxon>lamiids</taxon>
        <taxon>Lamiales</taxon>
        <taxon>Orobanchaceae</taxon>
        <taxon>Pedicularideae</taxon>
        <taxon>Castillejinae</taxon>
        <taxon>Castilleja</taxon>
    </lineage>
</organism>
<keyword evidence="5" id="KW-1185">Reference proteome</keyword>
<comment type="caution">
    <text evidence="4">The sequence shown here is derived from an EMBL/GenBank/DDBJ whole genome shotgun (WGS) entry which is preliminary data.</text>
</comment>
<gene>
    <name evidence="4" type="ORF">CASFOL_039984</name>
</gene>
<feature type="signal peptide" evidence="2">
    <location>
        <begin position="1"/>
        <end position="24"/>
    </location>
</feature>
<dbReference type="PANTHER" id="PTHR23024">
    <property type="entry name" value="ARYLACETAMIDE DEACETYLASE"/>
    <property type="match status" value="1"/>
</dbReference>
<dbReference type="Pfam" id="PF07859">
    <property type="entry name" value="Abhydrolase_3"/>
    <property type="match status" value="1"/>
</dbReference>
<sequence>MLKPFHTLLLFFSICLSWPQQSQAQQHTWQEAFKVLGISWNSDGRSLNRTIQIPMVAPTPYPDSKPAPTSAFSQDIYLSPNSKAYIRLYIPLNPPKNKKIPLIIYLHGGDFVIFSASTVIFHNFCNDVASKLPAVVVSVEYRLAPENRLPAAYDDALSAISWARDQALGTGGRDPWMEYADFSRVYLLGSSAGANIAYHAALRAVDFDIRPLRIRGLMLNQAFFGGLKRTESEIRLKDDPYVALYVNDVLWDLTLPNNLNRDHEFCNPISGGTYLGRVFKLPKVYVKGDYGDPLVDRSVRLVQFLQSCRVTVYYRFNQGGFHGIELQNRTAAQQLYDDIKWFVGDGPVVQKLPKGIVTSQHASQ</sequence>
<comment type="similarity">
    <text evidence="1">Belongs to the 'GDXG' lipolytic enzyme family.</text>
</comment>
<keyword evidence="2" id="KW-0732">Signal</keyword>
<dbReference type="AlphaFoldDB" id="A0ABD3BHB8"/>
<dbReference type="Proteomes" id="UP001632038">
    <property type="component" value="Unassembled WGS sequence"/>
</dbReference>
<feature type="domain" description="Alpha/beta hydrolase fold-3" evidence="3">
    <location>
        <begin position="103"/>
        <end position="324"/>
    </location>
</feature>
<dbReference type="Gene3D" id="3.40.50.1820">
    <property type="entry name" value="alpha/beta hydrolase"/>
    <property type="match status" value="1"/>
</dbReference>
<reference evidence="5" key="1">
    <citation type="journal article" date="2024" name="IScience">
        <title>Strigolactones Initiate the Formation of Haustorium-like Structures in Castilleja.</title>
        <authorList>
            <person name="Buerger M."/>
            <person name="Peterson D."/>
            <person name="Chory J."/>
        </authorList>
    </citation>
    <scope>NUCLEOTIDE SEQUENCE [LARGE SCALE GENOMIC DNA]</scope>
</reference>
<dbReference type="EMBL" id="JAVIJP010000092">
    <property type="protein sequence ID" value="KAL3616594.1"/>
    <property type="molecule type" value="Genomic_DNA"/>
</dbReference>
<evidence type="ECO:0000259" key="3">
    <source>
        <dbReference type="Pfam" id="PF07859"/>
    </source>
</evidence>
<name>A0ABD3BHB8_9LAMI</name>